<feature type="region of interest" description="Disordered" evidence="1">
    <location>
        <begin position="47"/>
        <end position="70"/>
    </location>
</feature>
<organism evidence="2 3">
    <name type="scientific">Ancylostoma duodenale</name>
    <dbReference type="NCBI Taxonomy" id="51022"/>
    <lineage>
        <taxon>Eukaryota</taxon>
        <taxon>Metazoa</taxon>
        <taxon>Ecdysozoa</taxon>
        <taxon>Nematoda</taxon>
        <taxon>Chromadorea</taxon>
        <taxon>Rhabditida</taxon>
        <taxon>Rhabditina</taxon>
        <taxon>Rhabditomorpha</taxon>
        <taxon>Strongyloidea</taxon>
        <taxon>Ancylostomatidae</taxon>
        <taxon>Ancylostomatinae</taxon>
        <taxon>Ancylostoma</taxon>
    </lineage>
</organism>
<keyword evidence="3" id="KW-1185">Reference proteome</keyword>
<reference evidence="2 3" key="1">
    <citation type="submission" date="2013-12" db="EMBL/GenBank/DDBJ databases">
        <title>Draft genome of the parsitic nematode Ancylostoma duodenale.</title>
        <authorList>
            <person name="Mitreva M."/>
        </authorList>
    </citation>
    <scope>NUCLEOTIDE SEQUENCE [LARGE SCALE GENOMIC DNA]</scope>
    <source>
        <strain evidence="2 3">Zhejiang</strain>
    </source>
</reference>
<name>A0A0C2D1D1_9BILA</name>
<dbReference type="EMBL" id="KN728847">
    <property type="protein sequence ID" value="KIH63158.1"/>
    <property type="molecule type" value="Genomic_DNA"/>
</dbReference>
<dbReference type="Proteomes" id="UP000054047">
    <property type="component" value="Unassembled WGS sequence"/>
</dbReference>
<evidence type="ECO:0000256" key="1">
    <source>
        <dbReference type="SAM" id="MobiDB-lite"/>
    </source>
</evidence>
<sequence length="127" mass="14273">MLPLYTGYAKNRYKLNAPHLSLFKAVEFQEDSQPTYHLLCCNSPVISTRREDTPDSTEPSSQISSPPESVAESSNFSLWIAPVTRVFAVPPLPPVKKVRVVKKIVKKRTPNEDIYDENGDKKKLVSA</sequence>
<gene>
    <name evidence="2" type="ORF">ANCDUO_06545</name>
</gene>
<accession>A0A0C2D1D1</accession>
<protein>
    <submittedName>
        <fullName evidence="2">Uncharacterized protein</fullName>
    </submittedName>
</protein>
<evidence type="ECO:0000313" key="3">
    <source>
        <dbReference type="Proteomes" id="UP000054047"/>
    </source>
</evidence>
<dbReference type="AlphaFoldDB" id="A0A0C2D1D1"/>
<feature type="compositionally biased region" description="Low complexity" evidence="1">
    <location>
        <begin position="56"/>
        <end position="69"/>
    </location>
</feature>
<proteinExistence type="predicted"/>
<dbReference type="OrthoDB" id="5860767at2759"/>
<evidence type="ECO:0000313" key="2">
    <source>
        <dbReference type="EMBL" id="KIH63158.1"/>
    </source>
</evidence>